<sequence length="259" mass="29164">YDALDQITISHLANPVSNDHQTVTDRRQTGQQYELLDQLLEILKSMIFIAVQGDPDSSIDRNSKYGVDFDEVITPLVALLKKLADEDDSAKNIERNRLLPDDVDRSKPLEKGDSFSARLIRLMTSVMLPNLRDSVGELLYTLCDQDANVFIYHIGYGNGAGFLMSRNIMIPPPSAKQYVHNSDKSINPITGQYLDDEPPSLASMTDEEKEREAERLFVLFERLKKTGVVDVVNPVEEAMRSGKLQEIKDEGKDDESESD</sequence>
<keyword evidence="2" id="KW-1185">Reference proteome</keyword>
<accession>A0ACA9MGL7</accession>
<gene>
    <name evidence="1" type="ORF">ACOLOM_LOCUS6319</name>
</gene>
<name>A0ACA9MGL7_9GLOM</name>
<reference evidence="1" key="1">
    <citation type="submission" date="2021-06" db="EMBL/GenBank/DDBJ databases">
        <authorList>
            <person name="Kallberg Y."/>
            <person name="Tangrot J."/>
            <person name="Rosling A."/>
        </authorList>
    </citation>
    <scope>NUCLEOTIDE SEQUENCE</scope>
    <source>
        <strain evidence="1">CL356</strain>
    </source>
</reference>
<proteinExistence type="predicted"/>
<comment type="caution">
    <text evidence="1">The sequence shown here is derived from an EMBL/GenBank/DDBJ whole genome shotgun (WGS) entry which is preliminary data.</text>
</comment>
<feature type="non-terminal residue" evidence="1">
    <location>
        <position position="1"/>
    </location>
</feature>
<evidence type="ECO:0000313" key="2">
    <source>
        <dbReference type="Proteomes" id="UP000789525"/>
    </source>
</evidence>
<protein>
    <submittedName>
        <fullName evidence="1">631_t:CDS:1</fullName>
    </submittedName>
</protein>
<organism evidence="1 2">
    <name type="scientific">Acaulospora colombiana</name>
    <dbReference type="NCBI Taxonomy" id="27376"/>
    <lineage>
        <taxon>Eukaryota</taxon>
        <taxon>Fungi</taxon>
        <taxon>Fungi incertae sedis</taxon>
        <taxon>Mucoromycota</taxon>
        <taxon>Glomeromycotina</taxon>
        <taxon>Glomeromycetes</taxon>
        <taxon>Diversisporales</taxon>
        <taxon>Acaulosporaceae</taxon>
        <taxon>Acaulospora</taxon>
    </lineage>
</organism>
<dbReference type="Proteomes" id="UP000789525">
    <property type="component" value="Unassembled WGS sequence"/>
</dbReference>
<dbReference type="EMBL" id="CAJVPT010012862">
    <property type="protein sequence ID" value="CAG8590982.1"/>
    <property type="molecule type" value="Genomic_DNA"/>
</dbReference>
<evidence type="ECO:0000313" key="1">
    <source>
        <dbReference type="EMBL" id="CAG8590982.1"/>
    </source>
</evidence>